<organism evidence="1 2">
    <name type="scientific">Ruminiclostridium hungatei</name>
    <name type="common">Clostridium hungatei</name>
    <dbReference type="NCBI Taxonomy" id="48256"/>
    <lineage>
        <taxon>Bacteria</taxon>
        <taxon>Bacillati</taxon>
        <taxon>Bacillota</taxon>
        <taxon>Clostridia</taxon>
        <taxon>Eubacteriales</taxon>
        <taxon>Oscillospiraceae</taxon>
        <taxon>Ruminiclostridium</taxon>
    </lineage>
</organism>
<dbReference type="AlphaFoldDB" id="A0A1V4SGR9"/>
<gene>
    <name evidence="1" type="ORF">CLHUN_30000</name>
</gene>
<name>A0A1V4SGR9_RUMHU</name>
<evidence type="ECO:0000313" key="2">
    <source>
        <dbReference type="Proteomes" id="UP000191554"/>
    </source>
</evidence>
<keyword evidence="2" id="KW-1185">Reference proteome</keyword>
<accession>A0A1V4SGR9</accession>
<sequence>MYCESSVDVPEWVIFNILFENQSPILIIGARTNTKQRPIELCFSANHTTKICPIYYIFMLRFAIMLGKKYFTISFASISKTAASF</sequence>
<proteinExistence type="predicted"/>
<protein>
    <submittedName>
        <fullName evidence="1">Uncharacterized protein</fullName>
    </submittedName>
</protein>
<dbReference type="EMBL" id="MZGX01000021">
    <property type="protein sequence ID" value="OPX43060.1"/>
    <property type="molecule type" value="Genomic_DNA"/>
</dbReference>
<comment type="caution">
    <text evidence="1">The sequence shown here is derived from an EMBL/GenBank/DDBJ whole genome shotgun (WGS) entry which is preliminary data.</text>
</comment>
<reference evidence="1 2" key="1">
    <citation type="submission" date="2017-03" db="EMBL/GenBank/DDBJ databases">
        <title>Genome sequence of Clostridium hungatei DSM 14427.</title>
        <authorList>
            <person name="Poehlein A."/>
            <person name="Daniel R."/>
        </authorList>
    </citation>
    <scope>NUCLEOTIDE SEQUENCE [LARGE SCALE GENOMIC DNA]</scope>
    <source>
        <strain evidence="1 2">DSM 14427</strain>
    </source>
</reference>
<dbReference type="Proteomes" id="UP000191554">
    <property type="component" value="Unassembled WGS sequence"/>
</dbReference>
<evidence type="ECO:0000313" key="1">
    <source>
        <dbReference type="EMBL" id="OPX43060.1"/>
    </source>
</evidence>